<keyword evidence="3" id="KW-1185">Reference proteome</keyword>
<proteinExistence type="predicted"/>
<comment type="caution">
    <text evidence="2">The sequence shown here is derived from an EMBL/GenBank/DDBJ whole genome shotgun (WGS) entry which is preliminary data.</text>
</comment>
<evidence type="ECO:0000313" key="2">
    <source>
        <dbReference type="EMBL" id="GAA1868158.1"/>
    </source>
</evidence>
<reference evidence="3" key="1">
    <citation type="journal article" date="2019" name="Int. J. Syst. Evol. Microbiol.">
        <title>The Global Catalogue of Microorganisms (GCM) 10K type strain sequencing project: providing services to taxonomists for standard genome sequencing and annotation.</title>
        <authorList>
            <consortium name="The Broad Institute Genomics Platform"/>
            <consortium name="The Broad Institute Genome Sequencing Center for Infectious Disease"/>
            <person name="Wu L."/>
            <person name="Ma J."/>
        </authorList>
    </citation>
    <scope>NUCLEOTIDE SEQUENCE [LARGE SCALE GENOMIC DNA]</scope>
    <source>
        <strain evidence="3">JCM 14326</strain>
    </source>
</reference>
<evidence type="ECO:0000256" key="1">
    <source>
        <dbReference type="SAM" id="MobiDB-lite"/>
    </source>
</evidence>
<name>A0ABP4ZQQ2_9MICO</name>
<feature type="compositionally biased region" description="Basic residues" evidence="1">
    <location>
        <begin position="39"/>
        <end position="55"/>
    </location>
</feature>
<sequence>MDAVGYVVTRGVLVPAQGVGLVAEVLGDDGIHQSVLHPPARRRAPARRTAARRPARGTAGRGVADQRAGTVSVVRDAASSATADVPGPARLGIIEASWGFQVS</sequence>
<gene>
    <name evidence="2" type="ORF">GCM10009751_28360</name>
</gene>
<protein>
    <submittedName>
        <fullName evidence="2">Uncharacterized protein</fullName>
    </submittedName>
</protein>
<dbReference type="Proteomes" id="UP001501094">
    <property type="component" value="Unassembled WGS sequence"/>
</dbReference>
<organism evidence="2 3">
    <name type="scientific">Myceligenerans crystallogenes</name>
    <dbReference type="NCBI Taxonomy" id="316335"/>
    <lineage>
        <taxon>Bacteria</taxon>
        <taxon>Bacillati</taxon>
        <taxon>Actinomycetota</taxon>
        <taxon>Actinomycetes</taxon>
        <taxon>Micrococcales</taxon>
        <taxon>Promicromonosporaceae</taxon>
        <taxon>Myceligenerans</taxon>
    </lineage>
</organism>
<accession>A0ABP4ZQQ2</accession>
<evidence type="ECO:0000313" key="3">
    <source>
        <dbReference type="Proteomes" id="UP001501094"/>
    </source>
</evidence>
<dbReference type="EMBL" id="BAAANL010000005">
    <property type="protein sequence ID" value="GAA1868158.1"/>
    <property type="molecule type" value="Genomic_DNA"/>
</dbReference>
<feature type="region of interest" description="Disordered" evidence="1">
    <location>
        <begin position="39"/>
        <end position="67"/>
    </location>
</feature>